<dbReference type="InterPro" id="IPR036061">
    <property type="entry name" value="CheW-like_dom_sf"/>
</dbReference>
<comment type="caution">
    <text evidence="2">The sequence shown here is derived from an EMBL/GenBank/DDBJ whole genome shotgun (WGS) entry which is preliminary data.</text>
</comment>
<protein>
    <submittedName>
        <fullName evidence="2">Chemotaxis protein CheW</fullName>
    </submittedName>
</protein>
<dbReference type="SUPFAM" id="SSF50341">
    <property type="entry name" value="CheW-like"/>
    <property type="match status" value="1"/>
</dbReference>
<sequence>MSAYENDELDIYITDEDDEDSMKDRFLTFSVGKEIYALEILYVLEIIGIQTITEVPDLPQYVKGVINLRGNVIPVMDVRLRFNLSAMEYHERTCIVVVDVEGVSVGLIVDSVAEVIHIPEEQQAAPPDLRKEKTSSFIKGMGKMKERVILLLDVNRLLYDDDRRICASISEAN</sequence>
<evidence type="ECO:0000313" key="2">
    <source>
        <dbReference type="EMBL" id="PKK88308.1"/>
    </source>
</evidence>
<dbReference type="GO" id="GO:0006935">
    <property type="term" value="P:chemotaxis"/>
    <property type="evidence" value="ECO:0007669"/>
    <property type="project" value="InterPro"/>
</dbReference>
<proteinExistence type="predicted"/>
<dbReference type="InterPro" id="IPR039315">
    <property type="entry name" value="CheW"/>
</dbReference>
<accession>A0A2N1PIY2</accession>
<dbReference type="PROSITE" id="PS50851">
    <property type="entry name" value="CHEW"/>
    <property type="match status" value="1"/>
</dbReference>
<evidence type="ECO:0000259" key="1">
    <source>
        <dbReference type="PROSITE" id="PS50851"/>
    </source>
</evidence>
<dbReference type="PANTHER" id="PTHR22617">
    <property type="entry name" value="CHEMOTAXIS SENSOR HISTIDINE KINASE-RELATED"/>
    <property type="match status" value="1"/>
</dbReference>
<gene>
    <name evidence="2" type="ORF">CVV64_19350</name>
</gene>
<feature type="domain" description="CheW-like" evidence="1">
    <location>
        <begin position="23"/>
        <end position="163"/>
    </location>
</feature>
<dbReference type="GO" id="GO:0005829">
    <property type="term" value="C:cytosol"/>
    <property type="evidence" value="ECO:0007669"/>
    <property type="project" value="TreeGrafter"/>
</dbReference>
<dbReference type="SMART" id="SM00260">
    <property type="entry name" value="CheW"/>
    <property type="match status" value="1"/>
</dbReference>
<organism evidence="2 3">
    <name type="scientific">Candidatus Wallbacteria bacterium HGW-Wallbacteria-1</name>
    <dbReference type="NCBI Taxonomy" id="2013854"/>
    <lineage>
        <taxon>Bacteria</taxon>
        <taxon>Candidatus Walliibacteriota</taxon>
    </lineage>
</organism>
<dbReference type="Proteomes" id="UP000233256">
    <property type="component" value="Unassembled WGS sequence"/>
</dbReference>
<name>A0A2N1PIY2_9BACT</name>
<dbReference type="Gene3D" id="2.40.50.180">
    <property type="entry name" value="CheA-289, Domain 4"/>
    <property type="match status" value="1"/>
</dbReference>
<evidence type="ECO:0000313" key="3">
    <source>
        <dbReference type="Proteomes" id="UP000233256"/>
    </source>
</evidence>
<dbReference type="PANTHER" id="PTHR22617:SF23">
    <property type="entry name" value="CHEMOTAXIS PROTEIN CHEW"/>
    <property type="match status" value="1"/>
</dbReference>
<dbReference type="InterPro" id="IPR002545">
    <property type="entry name" value="CheW-lke_dom"/>
</dbReference>
<reference evidence="2 3" key="1">
    <citation type="journal article" date="2017" name="ISME J.">
        <title>Potential for microbial H2 and metal transformations associated with novel bacteria and archaea in deep terrestrial subsurface sediments.</title>
        <authorList>
            <person name="Hernsdorf A.W."/>
            <person name="Amano Y."/>
            <person name="Miyakawa K."/>
            <person name="Ise K."/>
            <person name="Suzuki Y."/>
            <person name="Anantharaman K."/>
            <person name="Probst A."/>
            <person name="Burstein D."/>
            <person name="Thomas B.C."/>
            <person name="Banfield J.F."/>
        </authorList>
    </citation>
    <scope>NUCLEOTIDE SEQUENCE [LARGE SCALE GENOMIC DNA]</scope>
    <source>
        <strain evidence="2">HGW-Wallbacteria-1</strain>
    </source>
</reference>
<dbReference type="GO" id="GO:0007165">
    <property type="term" value="P:signal transduction"/>
    <property type="evidence" value="ECO:0007669"/>
    <property type="project" value="InterPro"/>
</dbReference>
<dbReference type="AlphaFoldDB" id="A0A2N1PIY2"/>
<dbReference type="Gene3D" id="2.30.30.40">
    <property type="entry name" value="SH3 Domains"/>
    <property type="match status" value="1"/>
</dbReference>
<dbReference type="EMBL" id="PGXC01000052">
    <property type="protein sequence ID" value="PKK88308.1"/>
    <property type="molecule type" value="Genomic_DNA"/>
</dbReference>
<dbReference type="Pfam" id="PF01584">
    <property type="entry name" value="CheW"/>
    <property type="match status" value="1"/>
</dbReference>